<dbReference type="RefSeq" id="WP_088076515.1">
    <property type="nucleotide sequence ID" value="NZ_JAHQCR010000050.1"/>
</dbReference>
<dbReference type="Proteomes" id="UP000790580">
    <property type="component" value="Unassembled WGS sequence"/>
</dbReference>
<organism evidence="1 2">
    <name type="scientific">Evansella alkalicola</name>
    <dbReference type="NCBI Taxonomy" id="745819"/>
    <lineage>
        <taxon>Bacteria</taxon>
        <taxon>Bacillati</taxon>
        <taxon>Bacillota</taxon>
        <taxon>Bacilli</taxon>
        <taxon>Bacillales</taxon>
        <taxon>Bacillaceae</taxon>
        <taxon>Evansella</taxon>
    </lineage>
</organism>
<proteinExistence type="predicted"/>
<dbReference type="EMBL" id="JAHQCR010000050">
    <property type="protein sequence ID" value="MBU9722285.1"/>
    <property type="molecule type" value="Genomic_DNA"/>
</dbReference>
<protein>
    <recommendedName>
        <fullName evidence="3">Zinc ribbon domain-containing protein</fullName>
    </recommendedName>
</protein>
<sequence length="70" mass="7892">MLQKLCSNCGSKKEDSAQEYCDECGKEYSNYNMVKEFIRNNPNTNAIEVANETGLDLSKIMKFLKGGLFS</sequence>
<evidence type="ECO:0000313" key="1">
    <source>
        <dbReference type="EMBL" id="MBU9722285.1"/>
    </source>
</evidence>
<accession>A0ABS6JUN5</accession>
<keyword evidence="2" id="KW-1185">Reference proteome</keyword>
<evidence type="ECO:0008006" key="3">
    <source>
        <dbReference type="Google" id="ProtNLM"/>
    </source>
</evidence>
<comment type="caution">
    <text evidence="1">The sequence shown here is derived from an EMBL/GenBank/DDBJ whole genome shotgun (WGS) entry which is preliminary data.</text>
</comment>
<evidence type="ECO:0000313" key="2">
    <source>
        <dbReference type="Proteomes" id="UP000790580"/>
    </source>
</evidence>
<reference evidence="1 2" key="1">
    <citation type="submission" date="2021-06" db="EMBL/GenBank/DDBJ databases">
        <title>Bacillus sp. RD4P76, an endophyte from a halophyte.</title>
        <authorList>
            <person name="Sun J.-Q."/>
        </authorList>
    </citation>
    <scope>NUCLEOTIDE SEQUENCE [LARGE SCALE GENOMIC DNA]</scope>
    <source>
        <strain evidence="1 2">JCM 17098</strain>
    </source>
</reference>
<gene>
    <name evidence="1" type="ORF">KS407_12645</name>
</gene>
<name>A0ABS6JUN5_9BACI</name>